<evidence type="ECO:0000313" key="2">
    <source>
        <dbReference type="EMBL" id="TYR35114.1"/>
    </source>
</evidence>
<keyword evidence="1" id="KW-0732">Signal</keyword>
<dbReference type="AlphaFoldDB" id="A0A5D4H3L8"/>
<sequence>MKPTIKYFASIILLVAFTFGNNAHAQRTAGVDKNYRFSGGIYNPITNTLNKTPNRDYDITITPNGNTVQGILNIKSANQRATFTGTLKDGIIHGTLNWVSAPENQKVNKYFSLYKETRLEYPTLAVYKNNDYMTNSRTRASFSYNIIKQAGTSSGVAHINSNEKDKAKKAAKKMAGFYQIKDLMDINGTKHDVYVEIKDYPNRNDPRKSEITAFIVGNRYGLGTGGKLFSGTVDQDNISLVIDVIYEQANKKTNLAKGRIVWVSNRMLLNAPKFNYPMEKVTKAVAEREGNIVTVGERQEMKQAVPAKKGRRITPISKRN</sequence>
<reference evidence="2 3" key="1">
    <citation type="submission" date="2019-08" db="EMBL/GenBank/DDBJ databases">
        <title>Phlebobacter frassis gen. nov. sp. nov., a new member of family Sphingobacteriaceae isolated from sand fly rearing media.</title>
        <authorList>
            <person name="Kakumanu M.L."/>
            <person name="Marayati B.F."/>
            <person name="Wada-Katsumata A."/>
            <person name="Wasserberg G."/>
            <person name="Schal C."/>
            <person name="Apperson C.S."/>
            <person name="Ponnusamy L."/>
        </authorList>
    </citation>
    <scope>NUCLEOTIDE SEQUENCE [LARGE SCALE GENOMIC DNA]</scope>
    <source>
        <strain evidence="2 3">SSI9</strain>
    </source>
</reference>
<dbReference type="RefSeq" id="WP_148919908.1">
    <property type="nucleotide sequence ID" value="NZ_VTAV01000010.1"/>
</dbReference>
<evidence type="ECO:0000313" key="3">
    <source>
        <dbReference type="Proteomes" id="UP000322362"/>
    </source>
</evidence>
<name>A0A5D4H3L8_9SPHI</name>
<organism evidence="2 3">
    <name type="scientific">Sphingobacterium phlebotomi</name>
    <dbReference type="NCBI Taxonomy" id="2605433"/>
    <lineage>
        <taxon>Bacteria</taxon>
        <taxon>Pseudomonadati</taxon>
        <taxon>Bacteroidota</taxon>
        <taxon>Sphingobacteriia</taxon>
        <taxon>Sphingobacteriales</taxon>
        <taxon>Sphingobacteriaceae</taxon>
        <taxon>Sphingobacterium</taxon>
    </lineage>
</organism>
<feature type="signal peptide" evidence="1">
    <location>
        <begin position="1"/>
        <end position="25"/>
    </location>
</feature>
<dbReference type="Proteomes" id="UP000322362">
    <property type="component" value="Unassembled WGS sequence"/>
</dbReference>
<protein>
    <submittedName>
        <fullName evidence="2">Uncharacterized protein</fullName>
    </submittedName>
</protein>
<proteinExistence type="predicted"/>
<dbReference type="EMBL" id="VTAV01000010">
    <property type="protein sequence ID" value="TYR35114.1"/>
    <property type="molecule type" value="Genomic_DNA"/>
</dbReference>
<gene>
    <name evidence="2" type="ORF">FXV77_14305</name>
</gene>
<keyword evidence="3" id="KW-1185">Reference proteome</keyword>
<evidence type="ECO:0000256" key="1">
    <source>
        <dbReference type="SAM" id="SignalP"/>
    </source>
</evidence>
<feature type="chain" id="PRO_5023124310" evidence="1">
    <location>
        <begin position="26"/>
        <end position="320"/>
    </location>
</feature>
<accession>A0A5D4H3L8</accession>
<comment type="caution">
    <text evidence="2">The sequence shown here is derived from an EMBL/GenBank/DDBJ whole genome shotgun (WGS) entry which is preliminary data.</text>
</comment>